<dbReference type="Pfam" id="PF01636">
    <property type="entry name" value="APH"/>
    <property type="match status" value="1"/>
</dbReference>
<dbReference type="AlphaFoldDB" id="A0A9W6UZ91"/>
<organism evidence="3 4">
    <name type="scientific">Actinomadura rubrobrunea</name>
    <dbReference type="NCBI Taxonomy" id="115335"/>
    <lineage>
        <taxon>Bacteria</taxon>
        <taxon>Bacillati</taxon>
        <taxon>Actinomycetota</taxon>
        <taxon>Actinomycetes</taxon>
        <taxon>Streptosporangiales</taxon>
        <taxon>Thermomonosporaceae</taxon>
        <taxon>Actinomadura</taxon>
    </lineage>
</organism>
<dbReference type="Proteomes" id="UP001165124">
    <property type="component" value="Unassembled WGS sequence"/>
</dbReference>
<accession>A0A9W6UZ91</accession>
<sequence length="351" mass="37838">MPTSQSACDTELPPRLLKRWPIGAPSGAPSPVAERPGRRRWRVDTADGAYLLTEYAGVDRRAVLFQHAVTTGLDAAGLPVLAPVPARGGRTLVSSAGRAYALHPWVAGRRRDGLELTFAQCERLGELLGRLHAELDRLTPPVQQSMLIPTPRAADAIAAVDRMLDALPGDGTDFDALTARRLRERRELLVEFADHQPPEIEACTVGHLHGAFHAGNLRYGGAGNVTAVLGWDALTTGPVAGEVVRAAASLFASDDEPGIDLDRVRAFVRGHRTAFPLDAGQIQSAVHRAWWERLCDVAPLRQRYLGDGRAGDRASAGPAGLVAWWSAHLDRTLDLFASPYTDVPDETPAYG</sequence>
<feature type="domain" description="Aminoglycoside phosphotransferase" evidence="2">
    <location>
        <begin position="39"/>
        <end position="269"/>
    </location>
</feature>
<name>A0A9W6UZ91_9ACTN</name>
<feature type="region of interest" description="Disordered" evidence="1">
    <location>
        <begin position="19"/>
        <end position="38"/>
    </location>
</feature>
<evidence type="ECO:0000313" key="3">
    <source>
        <dbReference type="EMBL" id="GLW66515.1"/>
    </source>
</evidence>
<keyword evidence="4" id="KW-1185">Reference proteome</keyword>
<dbReference type="InterPro" id="IPR011009">
    <property type="entry name" value="Kinase-like_dom_sf"/>
</dbReference>
<dbReference type="RefSeq" id="WP_067917003.1">
    <property type="nucleotide sequence ID" value="NZ_BSRZ01000015.1"/>
</dbReference>
<reference evidence="3" key="1">
    <citation type="submission" date="2023-02" db="EMBL/GenBank/DDBJ databases">
        <title>Actinomadura rubrobrunea NBRC 14622.</title>
        <authorList>
            <person name="Ichikawa N."/>
            <person name="Sato H."/>
            <person name="Tonouchi N."/>
        </authorList>
    </citation>
    <scope>NUCLEOTIDE SEQUENCE</scope>
    <source>
        <strain evidence="3">NBRC 14622</strain>
    </source>
</reference>
<dbReference type="InterPro" id="IPR002575">
    <property type="entry name" value="Aminoglycoside_PTrfase"/>
</dbReference>
<dbReference type="SUPFAM" id="SSF56112">
    <property type="entry name" value="Protein kinase-like (PK-like)"/>
    <property type="match status" value="1"/>
</dbReference>
<evidence type="ECO:0000313" key="4">
    <source>
        <dbReference type="Proteomes" id="UP001165124"/>
    </source>
</evidence>
<dbReference type="EMBL" id="BSRZ01000015">
    <property type="protein sequence ID" value="GLW66515.1"/>
    <property type="molecule type" value="Genomic_DNA"/>
</dbReference>
<comment type="caution">
    <text evidence="3">The sequence shown here is derived from an EMBL/GenBank/DDBJ whole genome shotgun (WGS) entry which is preliminary data.</text>
</comment>
<evidence type="ECO:0000256" key="1">
    <source>
        <dbReference type="SAM" id="MobiDB-lite"/>
    </source>
</evidence>
<dbReference type="Gene3D" id="3.30.200.20">
    <property type="entry name" value="Phosphorylase Kinase, domain 1"/>
    <property type="match status" value="1"/>
</dbReference>
<gene>
    <name evidence="3" type="ORF">Arub01_47590</name>
</gene>
<evidence type="ECO:0000259" key="2">
    <source>
        <dbReference type="Pfam" id="PF01636"/>
    </source>
</evidence>
<dbReference type="Gene3D" id="3.90.1200.10">
    <property type="match status" value="1"/>
</dbReference>
<proteinExistence type="predicted"/>
<protein>
    <recommendedName>
        <fullName evidence="2">Aminoglycoside phosphotransferase domain-containing protein</fullName>
    </recommendedName>
</protein>